<reference evidence="1 2" key="1">
    <citation type="submission" date="2021-10" db="EMBL/GenBank/DDBJ databases">
        <title>Anaerobic single-cell dispensing facilitates the cultivation of human gut bacteria.</title>
        <authorList>
            <person name="Afrizal A."/>
        </authorList>
    </citation>
    <scope>NUCLEOTIDE SEQUENCE [LARGE SCALE GENOMIC DNA]</scope>
    <source>
        <strain evidence="1 2">CLA-AA-H276</strain>
    </source>
</reference>
<sequence>MSSGLGKAIGLTSSSTWANIVNVINGIANRGTNQYAGDVGQGTDYIALNKIPVGYYGPANGSWSPEIRTPKSNFGSATAAQVLSGATFTSTAGLKATGTMKNWSKSIQTATTSTADQSKSCYRISNGNIEVVPAIGYWGMWDWNQSCIRVPIQSAVKYAKTTLTTSNNEYTFKNATNNNPEPRYFTSWDLNFSHKILSAKITIGNEVNMMSGDGYCTADGPIALAKTHPSWNTDRYFYFPSRFGGYKATVEIWYI</sequence>
<accession>A0AAE3A715</accession>
<dbReference type="Proteomes" id="UP001198220">
    <property type="component" value="Unassembled WGS sequence"/>
</dbReference>
<dbReference type="AlphaFoldDB" id="A0AAE3A715"/>
<dbReference type="EMBL" id="JAJEPS010000001">
    <property type="protein sequence ID" value="MCC2124781.1"/>
    <property type="molecule type" value="Genomic_DNA"/>
</dbReference>
<name>A0AAE3A715_9FIRM</name>
<dbReference type="RefSeq" id="WP_308458336.1">
    <property type="nucleotide sequence ID" value="NZ_JAJEPS010000001.1"/>
</dbReference>
<keyword evidence="2" id="KW-1185">Reference proteome</keyword>
<organism evidence="1 2">
    <name type="scientific">Hominiventricola filiformis</name>
    <dbReference type="NCBI Taxonomy" id="2885352"/>
    <lineage>
        <taxon>Bacteria</taxon>
        <taxon>Bacillati</taxon>
        <taxon>Bacillota</taxon>
        <taxon>Clostridia</taxon>
        <taxon>Lachnospirales</taxon>
        <taxon>Lachnospiraceae</taxon>
        <taxon>Hominiventricola</taxon>
    </lineage>
</organism>
<protein>
    <submittedName>
        <fullName evidence="1">Uncharacterized protein</fullName>
    </submittedName>
</protein>
<comment type="caution">
    <text evidence="1">The sequence shown here is derived from an EMBL/GenBank/DDBJ whole genome shotgun (WGS) entry which is preliminary data.</text>
</comment>
<gene>
    <name evidence="1" type="ORF">LKD36_01155</name>
</gene>
<proteinExistence type="predicted"/>
<evidence type="ECO:0000313" key="1">
    <source>
        <dbReference type="EMBL" id="MCC2124781.1"/>
    </source>
</evidence>
<evidence type="ECO:0000313" key="2">
    <source>
        <dbReference type="Proteomes" id="UP001198220"/>
    </source>
</evidence>